<reference evidence="1 2" key="1">
    <citation type="submission" date="2019-02" db="EMBL/GenBank/DDBJ databases">
        <title>Deep-cultivation of Planctomycetes and their phenomic and genomic characterization uncovers novel biology.</title>
        <authorList>
            <person name="Wiegand S."/>
            <person name="Jogler M."/>
            <person name="Boedeker C."/>
            <person name="Pinto D."/>
            <person name="Vollmers J."/>
            <person name="Rivas-Marin E."/>
            <person name="Kohn T."/>
            <person name="Peeters S.H."/>
            <person name="Heuer A."/>
            <person name="Rast P."/>
            <person name="Oberbeckmann S."/>
            <person name="Bunk B."/>
            <person name="Jeske O."/>
            <person name="Meyerdierks A."/>
            <person name="Storesund J.E."/>
            <person name="Kallscheuer N."/>
            <person name="Luecker S."/>
            <person name="Lage O.M."/>
            <person name="Pohl T."/>
            <person name="Merkel B.J."/>
            <person name="Hornburger P."/>
            <person name="Mueller R.-W."/>
            <person name="Bruemmer F."/>
            <person name="Labrenz M."/>
            <person name="Spormann A.M."/>
            <person name="Op den Camp H."/>
            <person name="Overmann J."/>
            <person name="Amann R."/>
            <person name="Jetten M.S.M."/>
            <person name="Mascher T."/>
            <person name="Medema M.H."/>
            <person name="Devos D.P."/>
            <person name="Kaster A.-K."/>
            <person name="Ovreas L."/>
            <person name="Rohde M."/>
            <person name="Galperin M.Y."/>
            <person name="Jogler C."/>
        </authorList>
    </citation>
    <scope>NUCLEOTIDE SEQUENCE [LARGE SCALE GENOMIC DNA]</scope>
    <source>
        <strain evidence="1 2">Poly30</strain>
    </source>
</reference>
<keyword evidence="2" id="KW-1185">Reference proteome</keyword>
<evidence type="ECO:0000313" key="2">
    <source>
        <dbReference type="Proteomes" id="UP000320390"/>
    </source>
</evidence>
<organism evidence="1 2">
    <name type="scientific">Saltatorellus ferox</name>
    <dbReference type="NCBI Taxonomy" id="2528018"/>
    <lineage>
        <taxon>Bacteria</taxon>
        <taxon>Pseudomonadati</taxon>
        <taxon>Planctomycetota</taxon>
        <taxon>Planctomycetia</taxon>
        <taxon>Planctomycetia incertae sedis</taxon>
        <taxon>Saltatorellus</taxon>
    </lineage>
</organism>
<proteinExistence type="predicted"/>
<protein>
    <submittedName>
        <fullName evidence="1">Uncharacterized protein</fullName>
    </submittedName>
</protein>
<dbReference type="RefSeq" id="WP_145194498.1">
    <property type="nucleotide sequence ID" value="NZ_CP036434.1"/>
</dbReference>
<dbReference type="EMBL" id="CP036434">
    <property type="protein sequence ID" value="QDV05075.1"/>
    <property type="molecule type" value="Genomic_DNA"/>
</dbReference>
<accession>A0A518ELV5</accession>
<sequence length="352" mass="38151">MTEHPSENFPTSGSKESGAHAEPSRIFRWIVLVGIAAVLVRAVTRLDPGRLDRAIDAARPYELIDGPPPYSALDLGPLSTHLSDWLGQNAGGGSVSPSAARLSEEGQRELHALGKEVLAACAPPHARMIPFPYDLESDSFRLSDALKVAQLLASAASGDVPAWELDERFDAMLATLHLGSTLTKRHLSGLLVGCVVMEQARRAYEVCQADGLRMSLAQRARLLAALDSIDINAEAMRTHRGAVARLYGGSSPDWWAVSHGWRRVAYRVGGNATTDRAVGLELAVAVQRQLFDQEPEAKRMAALVAEARALDRDWFPFAGANVELHQRIQGAQESALAIENWIAEVLAMDDGR</sequence>
<gene>
    <name evidence="1" type="ORF">Poly30_05700</name>
</gene>
<dbReference type="Proteomes" id="UP000320390">
    <property type="component" value="Chromosome"/>
</dbReference>
<evidence type="ECO:0000313" key="1">
    <source>
        <dbReference type="EMBL" id="QDV05075.1"/>
    </source>
</evidence>
<dbReference type="AlphaFoldDB" id="A0A518ELV5"/>
<name>A0A518ELV5_9BACT</name>